<dbReference type="GO" id="GO:0016491">
    <property type="term" value="F:oxidoreductase activity"/>
    <property type="evidence" value="ECO:0007669"/>
    <property type="project" value="UniProtKB-KW"/>
</dbReference>
<dbReference type="HOGENOM" id="CLU_2724854_0_0_1"/>
<keyword evidence="1" id="KW-0472">Membrane</keyword>
<dbReference type="eggNOG" id="ENOG502T9IM">
    <property type="taxonomic scope" value="Eukaryota"/>
</dbReference>
<dbReference type="AlphaFoldDB" id="B3M4H2"/>
<dbReference type="GeneID" id="6506552"/>
<accession>B3M4H2</accession>
<protein>
    <submittedName>
        <fullName evidence="2">Uncharacterized protein</fullName>
    </submittedName>
</protein>
<proteinExistence type="predicted"/>
<gene>
    <name evidence="2" type="primary">Dana\GF23916</name>
    <name evidence="2" type="synonym">dana_GLEANR_8679</name>
    <name evidence="2" type="ORF">GF23916</name>
</gene>
<dbReference type="PANTHER" id="PTHR15420:SF2">
    <property type="entry name" value="CYTOCHROME B-C1 COMPLEX SUBUNIT 10"/>
    <property type="match status" value="1"/>
</dbReference>
<dbReference type="InterPro" id="IPR015089">
    <property type="entry name" value="UQCR"/>
</dbReference>
<keyword evidence="3" id="KW-1185">Reference proteome</keyword>
<dbReference type="CTD" id="12797919"/>
<dbReference type="GO" id="GO:0005743">
    <property type="term" value="C:mitochondrial inner membrane"/>
    <property type="evidence" value="ECO:0007669"/>
    <property type="project" value="TreeGrafter"/>
</dbReference>
<dbReference type="PANTHER" id="PTHR15420">
    <property type="entry name" value="UBIQUINOL-CYTOCHROME C REDUCTASE COMPLEX 6.4 KD PROTEIN"/>
    <property type="match status" value="1"/>
</dbReference>
<dbReference type="InterPro" id="IPR029027">
    <property type="entry name" value="Single_a-helix_sf"/>
</dbReference>
<reference evidence="2 3" key="1">
    <citation type="journal article" date="2007" name="Nature">
        <title>Evolution of genes and genomes on the Drosophila phylogeny.</title>
        <authorList>
            <consortium name="Drosophila 12 Genomes Consortium"/>
            <person name="Clark A.G."/>
            <person name="Eisen M.B."/>
            <person name="Smith D.R."/>
            <person name="Bergman C.M."/>
            <person name="Oliver B."/>
            <person name="Markow T.A."/>
            <person name="Kaufman T.C."/>
            <person name="Kellis M."/>
            <person name="Gelbart W."/>
            <person name="Iyer V.N."/>
            <person name="Pollard D.A."/>
            <person name="Sackton T.B."/>
            <person name="Larracuente A.M."/>
            <person name="Singh N.D."/>
            <person name="Abad J.P."/>
            <person name="Abt D.N."/>
            <person name="Adryan B."/>
            <person name="Aguade M."/>
            <person name="Akashi H."/>
            <person name="Anderson W.W."/>
            <person name="Aquadro C.F."/>
            <person name="Ardell D.H."/>
            <person name="Arguello R."/>
            <person name="Artieri C.G."/>
            <person name="Barbash D.A."/>
            <person name="Barker D."/>
            <person name="Barsanti P."/>
            <person name="Batterham P."/>
            <person name="Batzoglou S."/>
            <person name="Begun D."/>
            <person name="Bhutkar A."/>
            <person name="Blanco E."/>
            <person name="Bosak S.A."/>
            <person name="Bradley R.K."/>
            <person name="Brand A.D."/>
            <person name="Brent M.R."/>
            <person name="Brooks A.N."/>
            <person name="Brown R.H."/>
            <person name="Butlin R.K."/>
            <person name="Caggese C."/>
            <person name="Calvi B.R."/>
            <person name="Bernardo de Carvalho A."/>
            <person name="Caspi A."/>
            <person name="Castrezana S."/>
            <person name="Celniker S.E."/>
            <person name="Chang J.L."/>
            <person name="Chapple C."/>
            <person name="Chatterji S."/>
            <person name="Chinwalla A."/>
            <person name="Civetta A."/>
            <person name="Clifton S.W."/>
            <person name="Comeron J.M."/>
            <person name="Costello J.C."/>
            <person name="Coyne J.A."/>
            <person name="Daub J."/>
            <person name="David R.G."/>
            <person name="Delcher A.L."/>
            <person name="Delehaunty K."/>
            <person name="Do C.B."/>
            <person name="Ebling H."/>
            <person name="Edwards K."/>
            <person name="Eickbush T."/>
            <person name="Evans J.D."/>
            <person name="Filipski A."/>
            <person name="Findeiss S."/>
            <person name="Freyhult E."/>
            <person name="Fulton L."/>
            <person name="Fulton R."/>
            <person name="Garcia A.C."/>
            <person name="Gardiner A."/>
            <person name="Garfield D.A."/>
            <person name="Garvin B.E."/>
            <person name="Gibson G."/>
            <person name="Gilbert D."/>
            <person name="Gnerre S."/>
            <person name="Godfrey J."/>
            <person name="Good R."/>
            <person name="Gotea V."/>
            <person name="Gravely B."/>
            <person name="Greenberg A.J."/>
            <person name="Griffiths-Jones S."/>
            <person name="Gross S."/>
            <person name="Guigo R."/>
            <person name="Gustafson E.A."/>
            <person name="Haerty W."/>
            <person name="Hahn M.W."/>
            <person name="Halligan D.L."/>
            <person name="Halpern A.L."/>
            <person name="Halter G.M."/>
            <person name="Han M.V."/>
            <person name="Heger A."/>
            <person name="Hillier L."/>
            <person name="Hinrichs A.S."/>
            <person name="Holmes I."/>
            <person name="Hoskins R.A."/>
            <person name="Hubisz M.J."/>
            <person name="Hultmark D."/>
            <person name="Huntley M.A."/>
            <person name="Jaffe D.B."/>
            <person name="Jagadeeshan S."/>
            <person name="Jeck W.R."/>
            <person name="Johnson J."/>
            <person name="Jones C.D."/>
            <person name="Jordan W.C."/>
            <person name="Karpen G.H."/>
            <person name="Kataoka E."/>
            <person name="Keightley P.D."/>
            <person name="Kheradpour P."/>
            <person name="Kirkness E.F."/>
            <person name="Koerich L.B."/>
            <person name="Kristiansen K."/>
            <person name="Kudrna D."/>
            <person name="Kulathinal R.J."/>
            <person name="Kumar S."/>
            <person name="Kwok R."/>
            <person name="Lander E."/>
            <person name="Langley C.H."/>
            <person name="Lapoint R."/>
            <person name="Lazzaro B.P."/>
            <person name="Lee S.J."/>
            <person name="Levesque L."/>
            <person name="Li R."/>
            <person name="Lin C.F."/>
            <person name="Lin M.F."/>
            <person name="Lindblad-Toh K."/>
            <person name="Llopart A."/>
            <person name="Long M."/>
            <person name="Low L."/>
            <person name="Lozovsky E."/>
            <person name="Lu J."/>
            <person name="Luo M."/>
            <person name="Machado C.A."/>
            <person name="Makalowski W."/>
            <person name="Marzo M."/>
            <person name="Matsuda M."/>
            <person name="Matzkin L."/>
            <person name="McAllister B."/>
            <person name="McBride C.S."/>
            <person name="McKernan B."/>
            <person name="McKernan K."/>
            <person name="Mendez-Lago M."/>
            <person name="Minx P."/>
            <person name="Mollenhauer M.U."/>
            <person name="Montooth K."/>
            <person name="Mount S.M."/>
            <person name="Mu X."/>
            <person name="Myers E."/>
            <person name="Negre B."/>
            <person name="Newfeld S."/>
            <person name="Nielsen R."/>
            <person name="Noor M.A."/>
            <person name="O'Grady P."/>
            <person name="Pachter L."/>
            <person name="Papaceit M."/>
            <person name="Parisi M.J."/>
            <person name="Parisi M."/>
            <person name="Parts L."/>
            <person name="Pedersen J.S."/>
            <person name="Pesole G."/>
            <person name="Phillippy A.M."/>
            <person name="Ponting C.P."/>
            <person name="Pop M."/>
            <person name="Porcelli D."/>
            <person name="Powell J.R."/>
            <person name="Prohaska S."/>
            <person name="Pruitt K."/>
            <person name="Puig M."/>
            <person name="Quesneville H."/>
            <person name="Ram K.R."/>
            <person name="Rand D."/>
            <person name="Rasmussen M.D."/>
            <person name="Reed L.K."/>
            <person name="Reenan R."/>
            <person name="Reily A."/>
            <person name="Remington K.A."/>
            <person name="Rieger T.T."/>
            <person name="Ritchie M.G."/>
            <person name="Robin C."/>
            <person name="Rogers Y.H."/>
            <person name="Rohde C."/>
            <person name="Rozas J."/>
            <person name="Rubenfield M.J."/>
            <person name="Ruiz A."/>
            <person name="Russo S."/>
            <person name="Salzberg S.L."/>
            <person name="Sanchez-Gracia A."/>
            <person name="Saranga D.J."/>
            <person name="Sato H."/>
            <person name="Schaeffer S.W."/>
            <person name="Schatz M.C."/>
            <person name="Schlenke T."/>
            <person name="Schwartz R."/>
            <person name="Segarra C."/>
            <person name="Singh R.S."/>
            <person name="Sirot L."/>
            <person name="Sirota M."/>
            <person name="Sisneros N.B."/>
            <person name="Smith C.D."/>
            <person name="Smith T.F."/>
            <person name="Spieth J."/>
            <person name="Stage D.E."/>
            <person name="Stark A."/>
            <person name="Stephan W."/>
            <person name="Strausberg R.L."/>
            <person name="Strempel S."/>
            <person name="Sturgill D."/>
            <person name="Sutton G."/>
            <person name="Sutton G.G."/>
            <person name="Tao W."/>
            <person name="Teichmann S."/>
            <person name="Tobari Y.N."/>
            <person name="Tomimura Y."/>
            <person name="Tsolas J.M."/>
            <person name="Valente V.L."/>
            <person name="Venter E."/>
            <person name="Venter J.C."/>
            <person name="Vicario S."/>
            <person name="Vieira F.G."/>
            <person name="Vilella A.J."/>
            <person name="Villasante A."/>
            <person name="Walenz B."/>
            <person name="Wang J."/>
            <person name="Wasserman M."/>
            <person name="Watts T."/>
            <person name="Wilson D."/>
            <person name="Wilson R.K."/>
            <person name="Wing R.A."/>
            <person name="Wolfner M.F."/>
            <person name="Wong A."/>
            <person name="Wong G.K."/>
            <person name="Wu C.I."/>
            <person name="Wu G."/>
            <person name="Yamamoto D."/>
            <person name="Yang H.P."/>
            <person name="Yang S.P."/>
            <person name="Yorke J.A."/>
            <person name="Yoshida K."/>
            <person name="Zdobnov E."/>
            <person name="Zhang P."/>
            <person name="Zhang Y."/>
            <person name="Zimin A.V."/>
            <person name="Baldwin J."/>
            <person name="Abdouelleil A."/>
            <person name="Abdulkadir J."/>
            <person name="Abebe A."/>
            <person name="Abera B."/>
            <person name="Abreu J."/>
            <person name="Acer S.C."/>
            <person name="Aftuck L."/>
            <person name="Alexander A."/>
            <person name="An P."/>
            <person name="Anderson E."/>
            <person name="Anderson S."/>
            <person name="Arachi H."/>
            <person name="Azer M."/>
            <person name="Bachantsang P."/>
            <person name="Barry A."/>
            <person name="Bayul T."/>
            <person name="Berlin A."/>
            <person name="Bessette D."/>
            <person name="Bloom T."/>
            <person name="Blye J."/>
            <person name="Boguslavskiy L."/>
            <person name="Bonnet C."/>
            <person name="Boukhgalter B."/>
            <person name="Bourzgui I."/>
            <person name="Brown A."/>
            <person name="Cahill P."/>
            <person name="Channer S."/>
            <person name="Cheshatsang Y."/>
            <person name="Chuda L."/>
            <person name="Citroen M."/>
            <person name="Collymore A."/>
            <person name="Cooke P."/>
            <person name="Costello M."/>
            <person name="D'Aco K."/>
            <person name="Daza R."/>
            <person name="De Haan G."/>
            <person name="DeGray S."/>
            <person name="DeMaso C."/>
            <person name="Dhargay N."/>
            <person name="Dooley K."/>
            <person name="Dooley E."/>
            <person name="Doricent M."/>
            <person name="Dorje P."/>
            <person name="Dorjee K."/>
            <person name="Dupes A."/>
            <person name="Elong R."/>
            <person name="Falk J."/>
            <person name="Farina A."/>
            <person name="Faro S."/>
            <person name="Ferguson D."/>
            <person name="Fisher S."/>
            <person name="Foley C.D."/>
            <person name="Franke A."/>
            <person name="Friedrich D."/>
            <person name="Gadbois L."/>
            <person name="Gearin G."/>
            <person name="Gearin C.R."/>
            <person name="Giannoukos G."/>
            <person name="Goode T."/>
            <person name="Graham J."/>
            <person name="Grandbois E."/>
            <person name="Grewal S."/>
            <person name="Gyaltsen K."/>
            <person name="Hafez N."/>
            <person name="Hagos B."/>
            <person name="Hall J."/>
            <person name="Henson C."/>
            <person name="Hollinger A."/>
            <person name="Honan T."/>
            <person name="Huard M.D."/>
            <person name="Hughes L."/>
            <person name="Hurhula B."/>
            <person name="Husby M.E."/>
            <person name="Kamat A."/>
            <person name="Kanga B."/>
            <person name="Kashin S."/>
            <person name="Khazanovich D."/>
            <person name="Kisner P."/>
            <person name="Lance K."/>
            <person name="Lara M."/>
            <person name="Lee W."/>
            <person name="Lennon N."/>
            <person name="Letendre F."/>
            <person name="LeVine R."/>
            <person name="Lipovsky A."/>
            <person name="Liu X."/>
            <person name="Liu J."/>
            <person name="Liu S."/>
            <person name="Lokyitsang T."/>
            <person name="Lokyitsang Y."/>
            <person name="Lubonja R."/>
            <person name="Lui A."/>
            <person name="MacDonald P."/>
            <person name="Magnisalis V."/>
            <person name="Maru K."/>
            <person name="Matthews C."/>
            <person name="McCusker W."/>
            <person name="McDonough S."/>
            <person name="Mehta T."/>
            <person name="Meldrim J."/>
            <person name="Meneus L."/>
            <person name="Mihai O."/>
            <person name="Mihalev A."/>
            <person name="Mihova T."/>
            <person name="Mittelman R."/>
            <person name="Mlenga V."/>
            <person name="Montmayeur A."/>
            <person name="Mulrain L."/>
            <person name="Navidi A."/>
            <person name="Naylor J."/>
            <person name="Negash T."/>
            <person name="Nguyen T."/>
            <person name="Nguyen N."/>
            <person name="Nicol R."/>
            <person name="Norbu C."/>
            <person name="Norbu N."/>
            <person name="Novod N."/>
            <person name="O'Neill B."/>
            <person name="Osman S."/>
            <person name="Markiewicz E."/>
            <person name="Oyono O.L."/>
            <person name="Patti C."/>
            <person name="Phunkhang P."/>
            <person name="Pierre F."/>
            <person name="Priest M."/>
            <person name="Raghuraman S."/>
            <person name="Rege F."/>
            <person name="Reyes R."/>
            <person name="Rise C."/>
            <person name="Rogov P."/>
            <person name="Ross K."/>
            <person name="Ryan E."/>
            <person name="Settipalli S."/>
            <person name="Shea T."/>
            <person name="Sherpa N."/>
            <person name="Shi L."/>
            <person name="Shih D."/>
            <person name="Sparrow T."/>
            <person name="Spaulding J."/>
            <person name="Stalker J."/>
            <person name="Stange-Thomann N."/>
            <person name="Stavropoulos S."/>
            <person name="Stone C."/>
            <person name="Strader C."/>
            <person name="Tesfaye S."/>
            <person name="Thomson T."/>
            <person name="Thoulutsang Y."/>
            <person name="Thoulutsang D."/>
            <person name="Topham K."/>
            <person name="Topping I."/>
            <person name="Tsamla T."/>
            <person name="Vassiliev H."/>
            <person name="Vo A."/>
            <person name="Wangchuk T."/>
            <person name="Wangdi T."/>
            <person name="Weiand M."/>
            <person name="Wilkinson J."/>
            <person name="Wilson A."/>
            <person name="Yadav S."/>
            <person name="Young G."/>
            <person name="Yu Q."/>
            <person name="Zembek L."/>
            <person name="Zhong D."/>
            <person name="Zimmer A."/>
            <person name="Zwirko Z."/>
            <person name="Jaffe D.B."/>
            <person name="Alvarez P."/>
            <person name="Brockman W."/>
            <person name="Butler J."/>
            <person name="Chin C."/>
            <person name="Gnerre S."/>
            <person name="Grabherr M."/>
            <person name="Kleber M."/>
            <person name="Mauceli E."/>
            <person name="MacCallum I."/>
        </authorList>
    </citation>
    <scope>NUCLEOTIDE SEQUENCE [LARGE SCALE GENOMIC DNA]</scope>
    <source>
        <strain evidence="3">Tucson 14024-0371.13</strain>
    </source>
</reference>
<dbReference type="InParanoid" id="B3M4H2"/>
<evidence type="ECO:0000313" key="3">
    <source>
        <dbReference type="Proteomes" id="UP000007801"/>
    </source>
</evidence>
<dbReference type="SUPFAM" id="SSF81518">
    <property type="entry name" value="Subunit XI (6.4 kDa protein) of cytochrome bc1 complex (Ubiquinol-cytochrome c reductase)"/>
    <property type="match status" value="1"/>
</dbReference>
<dbReference type="GO" id="GO:0006122">
    <property type="term" value="P:mitochondrial electron transport, ubiquinol to cytochrome c"/>
    <property type="evidence" value="ECO:0007669"/>
    <property type="project" value="InterPro"/>
</dbReference>
<organism evidence="2 3">
    <name type="scientific">Drosophila ananassae</name>
    <name type="common">Fruit fly</name>
    <dbReference type="NCBI Taxonomy" id="7217"/>
    <lineage>
        <taxon>Eukaryota</taxon>
        <taxon>Metazoa</taxon>
        <taxon>Ecdysozoa</taxon>
        <taxon>Arthropoda</taxon>
        <taxon>Hexapoda</taxon>
        <taxon>Insecta</taxon>
        <taxon>Pterygota</taxon>
        <taxon>Neoptera</taxon>
        <taxon>Endopterygota</taxon>
        <taxon>Diptera</taxon>
        <taxon>Brachycera</taxon>
        <taxon>Muscomorpha</taxon>
        <taxon>Ephydroidea</taxon>
        <taxon>Drosophilidae</taxon>
        <taxon>Drosophila</taxon>
        <taxon>Sophophora</taxon>
    </lineage>
</organism>
<dbReference type="OrthoDB" id="15743at2759"/>
<feature type="transmembrane region" description="Helical" evidence="1">
    <location>
        <begin position="23"/>
        <end position="45"/>
    </location>
</feature>
<dbReference type="OMA" id="YCRHRPS"/>
<name>B3M4H2_DROAN</name>
<keyword evidence="2" id="KW-0560">Oxidoreductase</keyword>
<dbReference type="PhylomeDB" id="B3M4H2"/>
<evidence type="ECO:0000256" key="1">
    <source>
        <dbReference type="SAM" id="Phobius"/>
    </source>
</evidence>
<dbReference type="KEGG" id="dan:6506552"/>
<dbReference type="EMBL" id="CH902618">
    <property type="protein sequence ID" value="EDV40466.1"/>
    <property type="molecule type" value="Genomic_DNA"/>
</dbReference>
<evidence type="ECO:0000313" key="2">
    <source>
        <dbReference type="EMBL" id="EDV40466.1"/>
    </source>
</evidence>
<dbReference type="Pfam" id="PF08997">
    <property type="entry name" value="UCR_6-4kD"/>
    <property type="match status" value="1"/>
</dbReference>
<keyword evidence="1" id="KW-0812">Transmembrane</keyword>
<sequence>MSIKDKCKSFLCQHKPTAAQKTAAIAFMPSAGFFGLAALLAVVYYTDWKTIAGWIPLYNTKFPKPEDPKKAKKK</sequence>
<dbReference type="Gene3D" id="1.20.5.220">
    <property type="match status" value="1"/>
</dbReference>
<dbReference type="Proteomes" id="UP000007801">
    <property type="component" value="Unassembled WGS sequence"/>
</dbReference>
<dbReference type="FunCoup" id="B3M4H2">
    <property type="interactions" value="171"/>
</dbReference>
<keyword evidence="1" id="KW-1133">Transmembrane helix</keyword>